<dbReference type="Proteomes" id="UP000515506">
    <property type="component" value="Chromosome"/>
</dbReference>
<accession>A0ABX6RE99</accession>
<evidence type="ECO:0000313" key="1">
    <source>
        <dbReference type="EMBL" id="QND81573.1"/>
    </source>
</evidence>
<protein>
    <recommendedName>
        <fullName evidence="3">SH3 domain-containing protein</fullName>
    </recommendedName>
</protein>
<proteinExistence type="predicted"/>
<organism evidence="1 2">
    <name type="scientific">Pseudoxanthomonas mexicana</name>
    <dbReference type="NCBI Taxonomy" id="128785"/>
    <lineage>
        <taxon>Bacteria</taxon>
        <taxon>Pseudomonadati</taxon>
        <taxon>Pseudomonadota</taxon>
        <taxon>Gammaproteobacteria</taxon>
        <taxon>Lysobacterales</taxon>
        <taxon>Lysobacteraceae</taxon>
        <taxon>Pseudoxanthomonas</taxon>
    </lineage>
</organism>
<evidence type="ECO:0000313" key="2">
    <source>
        <dbReference type="Proteomes" id="UP000515506"/>
    </source>
</evidence>
<reference evidence="1 2" key="1">
    <citation type="submission" date="2020-08" db="EMBL/GenBank/DDBJ databases">
        <title>Streptomycin resistant and MDR strain, P. mexicana.</title>
        <authorList>
            <person name="Ganesh-kumar S."/>
            <person name="Zhe T."/>
            <person name="Yu Z."/>
            <person name="Min Y."/>
        </authorList>
    </citation>
    <scope>NUCLEOTIDE SEQUENCE [LARGE SCALE GENOMIC DNA]</scope>
    <source>
        <strain evidence="1 2">GTZY</strain>
    </source>
</reference>
<gene>
    <name evidence="1" type="ORF">H4W19_07485</name>
</gene>
<name>A0ABX6RE99_PSEMX</name>
<keyword evidence="2" id="KW-1185">Reference proteome</keyword>
<dbReference type="EMBL" id="CP060028">
    <property type="protein sequence ID" value="QND81573.1"/>
    <property type="molecule type" value="Genomic_DNA"/>
</dbReference>
<evidence type="ECO:0008006" key="3">
    <source>
        <dbReference type="Google" id="ProtNLM"/>
    </source>
</evidence>
<sequence length="94" mass="10288">MDKSTGGDSVHVYERRNGWARITPAGSPERWVSSKLLCSGAGCYTPKPRPRTNYQPARSNYSDSNCPCSGNRVCIGPRGGRYCITSGGRKRYGI</sequence>